<proteinExistence type="predicted"/>
<feature type="region of interest" description="Disordered" evidence="1">
    <location>
        <begin position="70"/>
        <end position="120"/>
    </location>
</feature>
<feature type="compositionally biased region" description="Low complexity" evidence="1">
    <location>
        <begin position="72"/>
        <end position="84"/>
    </location>
</feature>
<dbReference type="Proteomes" id="UP001589789">
    <property type="component" value="Unassembled WGS sequence"/>
</dbReference>
<reference evidence="2 3" key="1">
    <citation type="submission" date="2024-09" db="EMBL/GenBank/DDBJ databases">
        <authorList>
            <person name="Sun Q."/>
            <person name="Mori K."/>
        </authorList>
    </citation>
    <scope>NUCLEOTIDE SEQUENCE [LARGE SCALE GENOMIC DNA]</scope>
    <source>
        <strain evidence="2 3">CCM 7468</strain>
    </source>
</reference>
<gene>
    <name evidence="2" type="ORF">ACFFIC_14225</name>
</gene>
<feature type="region of interest" description="Disordered" evidence="1">
    <location>
        <begin position="1"/>
        <end position="26"/>
    </location>
</feature>
<keyword evidence="3" id="KW-1185">Reference proteome</keyword>
<evidence type="ECO:0000256" key="1">
    <source>
        <dbReference type="SAM" id="MobiDB-lite"/>
    </source>
</evidence>
<protein>
    <submittedName>
        <fullName evidence="2">Uncharacterized protein</fullName>
    </submittedName>
</protein>
<sequence length="120" mass="11922">MRRPRFLHHPADGLPAERGGGERPGLVAEDGQIHARAARQHRRATGGCAVAAAGPDEAGILRQGMVVQATRSGATATAQPSSAPASPPPSSCSAAKPVPTSGAAGVPLASIPGRPEQAVA</sequence>
<evidence type="ECO:0000313" key="2">
    <source>
        <dbReference type="EMBL" id="MFC0386693.1"/>
    </source>
</evidence>
<accession>A0ABV6ISV6</accession>
<organism evidence="2 3">
    <name type="scientific">Muricoccus vinaceus</name>
    <dbReference type="NCBI Taxonomy" id="424704"/>
    <lineage>
        <taxon>Bacteria</taxon>
        <taxon>Pseudomonadati</taxon>
        <taxon>Pseudomonadota</taxon>
        <taxon>Alphaproteobacteria</taxon>
        <taxon>Acetobacterales</taxon>
        <taxon>Roseomonadaceae</taxon>
        <taxon>Muricoccus</taxon>
    </lineage>
</organism>
<evidence type="ECO:0000313" key="3">
    <source>
        <dbReference type="Proteomes" id="UP001589789"/>
    </source>
</evidence>
<dbReference type="RefSeq" id="WP_377051409.1">
    <property type="nucleotide sequence ID" value="NZ_JBHLVZ010000037.1"/>
</dbReference>
<dbReference type="EMBL" id="JBHLVZ010000037">
    <property type="protein sequence ID" value="MFC0386693.1"/>
    <property type="molecule type" value="Genomic_DNA"/>
</dbReference>
<comment type="caution">
    <text evidence="2">The sequence shown here is derived from an EMBL/GenBank/DDBJ whole genome shotgun (WGS) entry which is preliminary data.</text>
</comment>
<name>A0ABV6ISV6_9PROT</name>